<evidence type="ECO:0000313" key="2">
    <source>
        <dbReference type="Proteomes" id="UP000055048"/>
    </source>
</evidence>
<accession>A0A0V0SWA4</accession>
<organism evidence="1 2">
    <name type="scientific">Trichinella murrelli</name>
    <dbReference type="NCBI Taxonomy" id="144512"/>
    <lineage>
        <taxon>Eukaryota</taxon>
        <taxon>Metazoa</taxon>
        <taxon>Ecdysozoa</taxon>
        <taxon>Nematoda</taxon>
        <taxon>Enoplea</taxon>
        <taxon>Dorylaimia</taxon>
        <taxon>Trichinellida</taxon>
        <taxon>Trichinellidae</taxon>
        <taxon>Trichinella</taxon>
    </lineage>
</organism>
<dbReference type="Proteomes" id="UP000055048">
    <property type="component" value="Unassembled WGS sequence"/>
</dbReference>
<keyword evidence="2" id="KW-1185">Reference proteome</keyword>
<reference evidence="1 2" key="1">
    <citation type="submission" date="2015-01" db="EMBL/GenBank/DDBJ databases">
        <title>Evolution of Trichinella species and genotypes.</title>
        <authorList>
            <person name="Korhonen P.K."/>
            <person name="Edoardo P."/>
            <person name="Giuseppe L.R."/>
            <person name="Gasser R.B."/>
        </authorList>
    </citation>
    <scope>NUCLEOTIDE SEQUENCE [LARGE SCALE GENOMIC DNA]</scope>
    <source>
        <strain evidence="1">ISS417</strain>
    </source>
</reference>
<dbReference type="EMBL" id="JYDJ01002057">
    <property type="protein sequence ID" value="KRX30994.1"/>
    <property type="molecule type" value="Genomic_DNA"/>
</dbReference>
<proteinExistence type="predicted"/>
<comment type="caution">
    <text evidence="1">The sequence shown here is derived from an EMBL/GenBank/DDBJ whole genome shotgun (WGS) entry which is preliminary data.</text>
</comment>
<evidence type="ECO:0000313" key="1">
    <source>
        <dbReference type="EMBL" id="KRX30994.1"/>
    </source>
</evidence>
<protein>
    <submittedName>
        <fullName evidence="1">Uncharacterized protein</fullName>
    </submittedName>
</protein>
<dbReference type="AlphaFoldDB" id="A0A0V0SWA4"/>
<sequence>MTLRISSKICPRSLFSLTPYVIDSSNEIGYE</sequence>
<name>A0A0V0SWA4_9BILA</name>
<gene>
    <name evidence="1" type="ORF">T05_9230</name>
</gene>